<gene>
    <name evidence="5" type="ORF">UFOPK1811_00466</name>
    <name evidence="6" type="ORF">UFOPK2360_00743</name>
    <name evidence="7" type="ORF">UFOPK2659_00145</name>
    <name evidence="8" type="ORF">UFOPK2922_00615</name>
    <name evidence="9" type="ORF">UFOPK3306_00364</name>
    <name evidence="10" type="ORF">UFOPK4209_00227</name>
</gene>
<keyword evidence="3" id="KW-0732">Signal</keyword>
<dbReference type="GO" id="GO:0005576">
    <property type="term" value="C:extracellular region"/>
    <property type="evidence" value="ECO:0007669"/>
    <property type="project" value="TreeGrafter"/>
</dbReference>
<evidence type="ECO:0000256" key="1">
    <source>
        <dbReference type="ARBA" id="ARBA00010333"/>
    </source>
</evidence>
<protein>
    <submittedName>
        <fullName evidence="9">Unannotated protein</fullName>
    </submittedName>
</protein>
<dbReference type="EMBL" id="CAFBPY010000020">
    <property type="protein sequence ID" value="CAB5034891.1"/>
    <property type="molecule type" value="Genomic_DNA"/>
</dbReference>
<evidence type="ECO:0000313" key="5">
    <source>
        <dbReference type="EMBL" id="CAB4595923.1"/>
    </source>
</evidence>
<evidence type="ECO:0000256" key="3">
    <source>
        <dbReference type="ARBA" id="ARBA00022729"/>
    </source>
</evidence>
<reference evidence="9" key="1">
    <citation type="submission" date="2020-05" db="EMBL/GenBank/DDBJ databases">
        <authorList>
            <person name="Chiriac C."/>
            <person name="Salcher M."/>
            <person name="Ghai R."/>
            <person name="Kavagutti S V."/>
        </authorList>
    </citation>
    <scope>NUCLEOTIDE SEQUENCE</scope>
</reference>
<evidence type="ECO:0000313" key="8">
    <source>
        <dbReference type="EMBL" id="CAB4775329.1"/>
    </source>
</evidence>
<dbReference type="EMBL" id="CAFBLI010000017">
    <property type="protein sequence ID" value="CAB4859960.1"/>
    <property type="molecule type" value="Genomic_DNA"/>
</dbReference>
<dbReference type="GO" id="GO:0006865">
    <property type="term" value="P:amino acid transport"/>
    <property type="evidence" value="ECO:0007669"/>
    <property type="project" value="TreeGrafter"/>
</dbReference>
<evidence type="ECO:0000313" key="9">
    <source>
        <dbReference type="EMBL" id="CAB4859960.1"/>
    </source>
</evidence>
<evidence type="ECO:0000256" key="2">
    <source>
        <dbReference type="ARBA" id="ARBA00022448"/>
    </source>
</evidence>
<dbReference type="PANTHER" id="PTHR30085">
    <property type="entry name" value="AMINO ACID ABC TRANSPORTER PERMEASE"/>
    <property type="match status" value="1"/>
</dbReference>
<evidence type="ECO:0000313" key="6">
    <source>
        <dbReference type="EMBL" id="CAB4683828.1"/>
    </source>
</evidence>
<dbReference type="EMBL" id="CAEZXH010000038">
    <property type="protein sequence ID" value="CAB4683828.1"/>
    <property type="molecule type" value="Genomic_DNA"/>
</dbReference>
<dbReference type="EMBL" id="CAEZZS010000021">
    <property type="protein sequence ID" value="CAB4775329.1"/>
    <property type="molecule type" value="Genomic_DNA"/>
</dbReference>
<comment type="similarity">
    <text evidence="1">Belongs to the bacterial solute-binding protein 3 family.</text>
</comment>
<keyword evidence="2" id="KW-0813">Transport</keyword>
<sequence length="281" mass="30452">MRKRHLFKAVLAVASLIATTVTGVSHANAASGTLQTVLDRGVLIVGTGSGNPPWHFIDKSGKLVGMDIDVAGMIAKGLFGDASKVQFVQQASDARIPNLVTDKIDITCQFMTVHAVRAQQVAFTIPYYREGVGLIIKKGSKYKNYADLLKAGNKAKIAILQNVQSNDYVHAALPKAKVLQYPESNLAIAAVDSGRADAAAYDQSSISWLVAQSPNKYVDSGYGWMPQSYSCALKQGDQVWLNFVNQVLHEAMYGVEFDAYKASFKKWFGVTLPPPHIGFPG</sequence>
<dbReference type="SUPFAM" id="SSF53850">
    <property type="entry name" value="Periplasmic binding protein-like II"/>
    <property type="match status" value="1"/>
</dbReference>
<dbReference type="EMBL" id="CAEZUJ010000012">
    <property type="protein sequence ID" value="CAB4595923.1"/>
    <property type="molecule type" value="Genomic_DNA"/>
</dbReference>
<dbReference type="EMBL" id="CAEZYJ010000008">
    <property type="protein sequence ID" value="CAB4711855.1"/>
    <property type="molecule type" value="Genomic_DNA"/>
</dbReference>
<dbReference type="GO" id="GO:0030288">
    <property type="term" value="C:outer membrane-bounded periplasmic space"/>
    <property type="evidence" value="ECO:0007669"/>
    <property type="project" value="TreeGrafter"/>
</dbReference>
<dbReference type="InterPro" id="IPR001638">
    <property type="entry name" value="Solute-binding_3/MltF_N"/>
</dbReference>
<evidence type="ECO:0000313" key="7">
    <source>
        <dbReference type="EMBL" id="CAB4711855.1"/>
    </source>
</evidence>
<feature type="domain" description="Solute-binding protein family 3/N-terminal" evidence="4">
    <location>
        <begin position="42"/>
        <end position="271"/>
    </location>
</feature>
<name>A0A6J7CQD1_9ZZZZ</name>
<dbReference type="Pfam" id="PF00497">
    <property type="entry name" value="SBP_bac_3"/>
    <property type="match status" value="1"/>
</dbReference>
<dbReference type="AlphaFoldDB" id="A0A6J7CQD1"/>
<dbReference type="Gene3D" id="3.40.190.10">
    <property type="entry name" value="Periplasmic binding protein-like II"/>
    <property type="match status" value="2"/>
</dbReference>
<dbReference type="PANTHER" id="PTHR30085:SF6">
    <property type="entry name" value="ABC TRANSPORTER GLUTAMINE-BINDING PROTEIN GLNH"/>
    <property type="match status" value="1"/>
</dbReference>
<organism evidence="9">
    <name type="scientific">freshwater metagenome</name>
    <dbReference type="NCBI Taxonomy" id="449393"/>
    <lineage>
        <taxon>unclassified sequences</taxon>
        <taxon>metagenomes</taxon>
        <taxon>ecological metagenomes</taxon>
    </lineage>
</organism>
<proteinExistence type="inferred from homology"/>
<evidence type="ECO:0000313" key="10">
    <source>
        <dbReference type="EMBL" id="CAB5034891.1"/>
    </source>
</evidence>
<dbReference type="SMART" id="SM00062">
    <property type="entry name" value="PBPb"/>
    <property type="match status" value="1"/>
</dbReference>
<accession>A0A6J7CQD1</accession>
<dbReference type="InterPro" id="IPR051455">
    <property type="entry name" value="Bact_solute-bind_prot3"/>
</dbReference>
<evidence type="ECO:0000259" key="4">
    <source>
        <dbReference type="SMART" id="SM00062"/>
    </source>
</evidence>